<dbReference type="PANTHER" id="PTHR12934:SF11">
    <property type="entry name" value="LARGE RIBOSOMAL SUBUNIT PROTEIN UL15M"/>
    <property type="match status" value="1"/>
</dbReference>
<comment type="similarity">
    <text evidence="1 4 5">Belongs to the universal ribosomal protein uL15 family.</text>
</comment>
<protein>
    <recommendedName>
        <fullName evidence="4">Large ribosomal subunit protein uL15</fullName>
    </recommendedName>
</protein>
<dbReference type="InterPro" id="IPR030878">
    <property type="entry name" value="Ribosomal_uL15"/>
</dbReference>
<accession>A0A1F5ERL5</accession>
<dbReference type="Gene3D" id="3.100.10.10">
    <property type="match status" value="1"/>
</dbReference>
<comment type="caution">
    <text evidence="8">The sequence shown here is derived from an EMBL/GenBank/DDBJ whole genome shotgun (WGS) entry which is preliminary data.</text>
</comment>
<feature type="region of interest" description="Disordered" evidence="6">
    <location>
        <begin position="1"/>
        <end position="46"/>
    </location>
</feature>
<dbReference type="InterPro" id="IPR005749">
    <property type="entry name" value="Ribosomal_uL15_bac-type"/>
</dbReference>
<feature type="domain" description="Large ribosomal subunit protein uL15/eL18" evidence="7">
    <location>
        <begin position="71"/>
        <end position="142"/>
    </location>
</feature>
<keyword evidence="2 4" id="KW-0689">Ribosomal protein</keyword>
<name>A0A1F5ERL5_9BACT</name>
<dbReference type="Proteomes" id="UP000186545">
    <property type="component" value="Unassembled WGS sequence"/>
</dbReference>
<dbReference type="PROSITE" id="PS00475">
    <property type="entry name" value="RIBOSOMAL_L15"/>
    <property type="match status" value="1"/>
</dbReference>
<keyword evidence="3 4" id="KW-0687">Ribonucleoprotein</keyword>
<dbReference type="NCBIfam" id="TIGR01071">
    <property type="entry name" value="rplO_bact"/>
    <property type="match status" value="1"/>
</dbReference>
<feature type="compositionally biased region" description="Basic residues" evidence="6">
    <location>
        <begin position="9"/>
        <end position="36"/>
    </location>
</feature>
<dbReference type="InterPro" id="IPR021131">
    <property type="entry name" value="Ribosomal_uL15/eL18"/>
</dbReference>
<dbReference type="InterPro" id="IPR001196">
    <property type="entry name" value="Ribosomal_uL15_CS"/>
</dbReference>
<organism evidence="8 9">
    <name type="scientific">Candidatus Campbellbacteria bacterium RIFCSPLOWO2_02_FULL_35_11</name>
    <dbReference type="NCBI Taxonomy" id="1797581"/>
    <lineage>
        <taxon>Bacteria</taxon>
        <taxon>Candidatus Campbelliibacteriota</taxon>
    </lineage>
</organism>
<evidence type="ECO:0000256" key="1">
    <source>
        <dbReference type="ARBA" id="ARBA00007320"/>
    </source>
</evidence>
<reference evidence="8 9" key="1">
    <citation type="journal article" date="2016" name="Nat. Commun.">
        <title>Thousands of microbial genomes shed light on interconnected biogeochemical processes in an aquifer system.</title>
        <authorList>
            <person name="Anantharaman K."/>
            <person name="Brown C.T."/>
            <person name="Hug L.A."/>
            <person name="Sharon I."/>
            <person name="Castelle C.J."/>
            <person name="Probst A.J."/>
            <person name="Thomas B.C."/>
            <person name="Singh A."/>
            <person name="Wilkins M.J."/>
            <person name="Karaoz U."/>
            <person name="Brodie E.L."/>
            <person name="Williams K.H."/>
            <person name="Hubbard S.S."/>
            <person name="Banfield J.F."/>
        </authorList>
    </citation>
    <scope>NUCLEOTIDE SEQUENCE [LARGE SCALE GENOMIC DNA]</scope>
</reference>
<dbReference type="Pfam" id="PF00828">
    <property type="entry name" value="Ribosomal_L27A"/>
    <property type="match status" value="1"/>
</dbReference>
<evidence type="ECO:0000256" key="2">
    <source>
        <dbReference type="ARBA" id="ARBA00022980"/>
    </source>
</evidence>
<dbReference type="HAMAP" id="MF_01341">
    <property type="entry name" value="Ribosomal_uL15"/>
    <property type="match status" value="1"/>
</dbReference>
<dbReference type="GO" id="GO:0022625">
    <property type="term" value="C:cytosolic large ribosomal subunit"/>
    <property type="evidence" value="ECO:0007669"/>
    <property type="project" value="TreeGrafter"/>
</dbReference>
<evidence type="ECO:0000256" key="5">
    <source>
        <dbReference type="RuleBase" id="RU003888"/>
    </source>
</evidence>
<keyword evidence="4" id="KW-0694">RNA-binding</keyword>
<comment type="function">
    <text evidence="4">Binds to the 23S rRNA.</text>
</comment>
<dbReference type="AlphaFoldDB" id="A0A1F5ERL5"/>
<gene>
    <name evidence="4" type="primary">rplO</name>
    <name evidence="8" type="ORF">A3I18_00395</name>
</gene>
<dbReference type="InterPro" id="IPR036227">
    <property type="entry name" value="Ribosomal_uL15/eL18_sf"/>
</dbReference>
<dbReference type="GO" id="GO:0006412">
    <property type="term" value="P:translation"/>
    <property type="evidence" value="ECO:0007669"/>
    <property type="project" value="UniProtKB-UniRule"/>
</dbReference>
<evidence type="ECO:0000313" key="8">
    <source>
        <dbReference type="EMBL" id="OGD69990.1"/>
    </source>
</evidence>
<dbReference type="GO" id="GO:0003735">
    <property type="term" value="F:structural constituent of ribosome"/>
    <property type="evidence" value="ECO:0007669"/>
    <property type="project" value="InterPro"/>
</dbReference>
<dbReference type="PANTHER" id="PTHR12934">
    <property type="entry name" value="50S RIBOSOMAL PROTEIN L15"/>
    <property type="match status" value="1"/>
</dbReference>
<dbReference type="EMBL" id="MFAD01000027">
    <property type="protein sequence ID" value="OGD69990.1"/>
    <property type="molecule type" value="Genomic_DNA"/>
</dbReference>
<dbReference type="GO" id="GO:0019843">
    <property type="term" value="F:rRNA binding"/>
    <property type="evidence" value="ECO:0007669"/>
    <property type="project" value="UniProtKB-UniRule"/>
</dbReference>
<sequence>MQIHDIKKNKANKKSVRVGRGGKRGKTSGKGHKGQKARTGNSTRPEIRDMIKKIPKLRGYRFKSFRENASPVNLSALDNVFSNGDKVTPKILIKNGLVRLKSGKTPAVKILATGEITKKIVVSGCAFSQTAKEKIEKAGGVIK</sequence>
<evidence type="ECO:0000256" key="4">
    <source>
        <dbReference type="HAMAP-Rule" id="MF_01341"/>
    </source>
</evidence>
<comment type="subunit">
    <text evidence="4">Part of the 50S ribosomal subunit.</text>
</comment>
<keyword evidence="4" id="KW-0699">rRNA-binding</keyword>
<evidence type="ECO:0000256" key="6">
    <source>
        <dbReference type="SAM" id="MobiDB-lite"/>
    </source>
</evidence>
<evidence type="ECO:0000313" key="9">
    <source>
        <dbReference type="Proteomes" id="UP000186545"/>
    </source>
</evidence>
<evidence type="ECO:0000256" key="3">
    <source>
        <dbReference type="ARBA" id="ARBA00023274"/>
    </source>
</evidence>
<evidence type="ECO:0000259" key="7">
    <source>
        <dbReference type="Pfam" id="PF00828"/>
    </source>
</evidence>
<proteinExistence type="inferred from homology"/>
<dbReference type="SUPFAM" id="SSF52080">
    <property type="entry name" value="Ribosomal proteins L15p and L18e"/>
    <property type="match status" value="1"/>
</dbReference>